<evidence type="ECO:0000313" key="9">
    <source>
        <dbReference type="EMBL" id="STX09275.1"/>
    </source>
</evidence>
<dbReference type="PANTHER" id="PTHR31566:SF0">
    <property type="entry name" value="CYTOCHROME C BIOGENESIS PROTEIN CCS1, CHLOROPLASTIC"/>
    <property type="match status" value="1"/>
</dbReference>
<dbReference type="InterPro" id="IPR023494">
    <property type="entry name" value="Cyt_c_bgen_Ccs1/CcsB/ResB"/>
</dbReference>
<dbReference type="PANTHER" id="PTHR31566">
    <property type="entry name" value="CYTOCHROME C BIOGENESIS PROTEIN CCS1, CHLOROPLASTIC"/>
    <property type="match status" value="1"/>
</dbReference>
<comment type="subcellular location">
    <subcellularLocation>
        <location evidence="1">Membrane</location>
        <topology evidence="1">Multi-pass membrane protein</topology>
    </subcellularLocation>
</comment>
<keyword evidence="4 7" id="KW-1133">Transmembrane helix</keyword>
<organism evidence="9 11">
    <name type="scientific">Kurthia zopfii</name>
    <dbReference type="NCBI Taxonomy" id="1650"/>
    <lineage>
        <taxon>Bacteria</taxon>
        <taxon>Bacillati</taxon>
        <taxon>Bacillota</taxon>
        <taxon>Bacilli</taxon>
        <taxon>Bacillales</taxon>
        <taxon>Caryophanaceae</taxon>
        <taxon>Kurthia</taxon>
    </lineage>
</organism>
<name>A0A8B4Q9A3_9BACL</name>
<dbReference type="Proteomes" id="UP000294641">
    <property type="component" value="Unassembled WGS sequence"/>
</dbReference>
<keyword evidence="12" id="KW-1185">Reference proteome</keyword>
<feature type="coiled-coil region" evidence="6">
    <location>
        <begin position="179"/>
        <end position="206"/>
    </location>
</feature>
<keyword evidence="5 7" id="KW-0472">Membrane</keyword>
<accession>A0A8B4Q9A3</accession>
<keyword evidence="2 7" id="KW-0812">Transmembrane</keyword>
<feature type="transmembrane region" description="Helical" evidence="7">
    <location>
        <begin position="220"/>
        <end position="242"/>
    </location>
</feature>
<protein>
    <submittedName>
        <fullName evidence="9 10">Cytochrome c biogenesis protein</fullName>
    </submittedName>
</protein>
<dbReference type="GO" id="GO:0017004">
    <property type="term" value="P:cytochrome complex assembly"/>
    <property type="evidence" value="ECO:0007669"/>
    <property type="project" value="UniProtKB-KW"/>
</dbReference>
<dbReference type="EMBL" id="UGNP01000001">
    <property type="protein sequence ID" value="STX09275.1"/>
    <property type="molecule type" value="Genomic_DNA"/>
</dbReference>
<dbReference type="GO" id="GO:0016020">
    <property type="term" value="C:membrane"/>
    <property type="evidence" value="ECO:0007669"/>
    <property type="project" value="UniProtKB-SubCell"/>
</dbReference>
<dbReference type="InterPro" id="IPR007816">
    <property type="entry name" value="ResB-like_domain"/>
</dbReference>
<dbReference type="Proteomes" id="UP000254330">
    <property type="component" value="Unassembled WGS sequence"/>
</dbReference>
<proteinExistence type="predicted"/>
<evidence type="ECO:0000256" key="2">
    <source>
        <dbReference type="ARBA" id="ARBA00022692"/>
    </source>
</evidence>
<feature type="transmembrane region" description="Helical" evidence="7">
    <location>
        <begin position="126"/>
        <end position="144"/>
    </location>
</feature>
<comment type="caution">
    <text evidence="9">The sequence shown here is derived from an EMBL/GenBank/DDBJ whole genome shotgun (WGS) entry which is preliminary data.</text>
</comment>
<keyword evidence="3" id="KW-0201">Cytochrome c-type biogenesis</keyword>
<evidence type="ECO:0000256" key="1">
    <source>
        <dbReference type="ARBA" id="ARBA00004141"/>
    </source>
</evidence>
<reference evidence="10 12" key="2">
    <citation type="submission" date="2019-03" db="EMBL/GenBank/DDBJ databases">
        <title>Genomic Encyclopedia of Type Strains, Phase IV (KMG-IV): sequencing the most valuable type-strain genomes for metagenomic binning, comparative biology and taxonomic classification.</title>
        <authorList>
            <person name="Goeker M."/>
        </authorList>
    </citation>
    <scope>NUCLEOTIDE SEQUENCE [LARGE SCALE GENOMIC DNA]</scope>
    <source>
        <strain evidence="10 12">DSM 20580</strain>
    </source>
</reference>
<evidence type="ECO:0000256" key="5">
    <source>
        <dbReference type="ARBA" id="ARBA00023136"/>
    </source>
</evidence>
<feature type="domain" description="ResB-like" evidence="8">
    <location>
        <begin position="65"/>
        <end position="527"/>
    </location>
</feature>
<dbReference type="AlphaFoldDB" id="A0A8B4Q9A3"/>
<dbReference type="RefSeq" id="WP_109348674.1">
    <property type="nucleotide sequence ID" value="NZ_BJUE01000014.1"/>
</dbReference>
<keyword evidence="6" id="KW-0175">Coiled coil</keyword>
<evidence type="ECO:0000256" key="4">
    <source>
        <dbReference type="ARBA" id="ARBA00022989"/>
    </source>
</evidence>
<dbReference type="EMBL" id="SNZG01000010">
    <property type="protein sequence ID" value="TDR39826.1"/>
    <property type="molecule type" value="Genomic_DNA"/>
</dbReference>
<evidence type="ECO:0000259" key="8">
    <source>
        <dbReference type="Pfam" id="PF05140"/>
    </source>
</evidence>
<sequence length="558" mass="63285">MAKIICECGHSNPTGTLLCGKCGRPLTEEESNKKVVDMRYEGTAIRSKTYKTTFIDRIWNFFSSVKIGVTLIVITLVLAAIGTFLPQLMYVSVPPGVSPVDVYAEKYGFFGRIYYNLGFSDIYSSWWFQIVVGMLAASIIIASLDRGIPLYKSLKNQRVLRHESFMKRQRVIGEKSVDEAEAQKTLDSVEQEMKALRYKVSRENNALLAEKGRFARWGPYINHVGLIIFIIGVMLRLMPGFYLDKSLWVREGETAAIPGIEGYYVHNNQFIFETYGDSQEAVSESQTAADAINARAKNYQTDVTLYKEDGKGEVLAGNTEHLEKIKDYSIQVNKPLKYDGFALYQMDFRQNELKTMNFELVNKKSGKSFGKVSIDLTNPKKEYVINKDTKIQLKQYYADFSGFKDGEPQSASGIPNNPAFIFNMITPEVPKGEMSFVAIKQTLEPLGETKNQMKFSSVETRNASNFTVRQDKTLPILLVGGVIFMFGVTIGSYWSHRRLWVQYTKDGRILMSAHTNKNWFSMKKDLDQVVSKTNLPTYIDQLDQDKKQDAEQGKGDEA</sequence>
<feature type="transmembrane region" description="Helical" evidence="7">
    <location>
        <begin position="474"/>
        <end position="495"/>
    </location>
</feature>
<evidence type="ECO:0000313" key="10">
    <source>
        <dbReference type="EMBL" id="TDR39826.1"/>
    </source>
</evidence>
<dbReference type="OrthoDB" id="9770923at2"/>
<feature type="transmembrane region" description="Helical" evidence="7">
    <location>
        <begin position="67"/>
        <end position="85"/>
    </location>
</feature>
<gene>
    <name evidence="9" type="primary">ccsB</name>
    <name evidence="10" type="ORF">DFR61_11042</name>
    <name evidence="9" type="ORF">NCTC10597_00946</name>
</gene>
<evidence type="ECO:0000256" key="7">
    <source>
        <dbReference type="SAM" id="Phobius"/>
    </source>
</evidence>
<dbReference type="Pfam" id="PF05140">
    <property type="entry name" value="ResB"/>
    <property type="match status" value="1"/>
</dbReference>
<reference evidence="9 11" key="1">
    <citation type="submission" date="2018-06" db="EMBL/GenBank/DDBJ databases">
        <authorList>
            <consortium name="Pathogen Informatics"/>
            <person name="Doyle S."/>
        </authorList>
    </citation>
    <scope>NUCLEOTIDE SEQUENCE [LARGE SCALE GENOMIC DNA]</scope>
    <source>
        <strain evidence="9 11">NCTC10597</strain>
    </source>
</reference>
<evidence type="ECO:0000256" key="3">
    <source>
        <dbReference type="ARBA" id="ARBA00022748"/>
    </source>
</evidence>
<evidence type="ECO:0000313" key="12">
    <source>
        <dbReference type="Proteomes" id="UP000294641"/>
    </source>
</evidence>
<evidence type="ECO:0000256" key="6">
    <source>
        <dbReference type="SAM" id="Coils"/>
    </source>
</evidence>
<evidence type="ECO:0000313" key="11">
    <source>
        <dbReference type="Proteomes" id="UP000254330"/>
    </source>
</evidence>